<dbReference type="PANTHER" id="PTHR11592:SF78">
    <property type="entry name" value="GLUTATHIONE PEROXIDASE"/>
    <property type="match status" value="1"/>
</dbReference>
<gene>
    <name evidence="11" type="primary">NDAI0D05060</name>
    <name evidence="11" type="ordered locus">NDAI_0D05060</name>
</gene>
<keyword evidence="5" id="KW-1015">Disulfide bond</keyword>
<dbReference type="PROSITE" id="PS51355">
    <property type="entry name" value="GLUTATHIONE_PEROXID_3"/>
    <property type="match status" value="1"/>
</dbReference>
<evidence type="ECO:0000256" key="5">
    <source>
        <dbReference type="ARBA" id="ARBA00023157"/>
    </source>
</evidence>
<dbReference type="Gene3D" id="3.40.30.10">
    <property type="entry name" value="Glutaredoxin"/>
    <property type="match status" value="1"/>
</dbReference>
<dbReference type="GO" id="GO:0005782">
    <property type="term" value="C:peroxisomal matrix"/>
    <property type="evidence" value="ECO:0007669"/>
    <property type="project" value="EnsemblFungi"/>
</dbReference>
<dbReference type="OMA" id="PTWNFCK"/>
<dbReference type="InterPro" id="IPR036249">
    <property type="entry name" value="Thioredoxin-like_sf"/>
</dbReference>
<dbReference type="PIRSF" id="PIRSF000303">
    <property type="entry name" value="Glutathion_perox"/>
    <property type="match status" value="1"/>
</dbReference>
<evidence type="ECO:0000256" key="4">
    <source>
        <dbReference type="ARBA" id="ARBA00023002"/>
    </source>
</evidence>
<dbReference type="GO" id="GO:0140824">
    <property type="term" value="F:thioredoxin-dependent peroxiredoxin activity"/>
    <property type="evidence" value="ECO:0007669"/>
    <property type="project" value="UniProtKB-EC"/>
</dbReference>
<dbReference type="HOGENOM" id="CLU_029507_3_2_1"/>
<evidence type="ECO:0000256" key="2">
    <source>
        <dbReference type="ARBA" id="ARBA00022559"/>
    </source>
</evidence>
<keyword evidence="6" id="KW-0676">Redox-active center</keyword>
<dbReference type="RefSeq" id="XP_003670062.1">
    <property type="nucleotide sequence ID" value="XM_003670014.1"/>
</dbReference>
<proteinExistence type="inferred from homology"/>
<dbReference type="PROSITE" id="PS51352">
    <property type="entry name" value="THIOREDOXIN_2"/>
    <property type="match status" value="1"/>
</dbReference>
<feature type="active site" evidence="8">
    <location>
        <position position="36"/>
    </location>
</feature>
<evidence type="ECO:0000313" key="12">
    <source>
        <dbReference type="Proteomes" id="UP000000689"/>
    </source>
</evidence>
<dbReference type="KEGG" id="ndi:NDAI_0D05060"/>
<dbReference type="SUPFAM" id="SSF52833">
    <property type="entry name" value="Thioredoxin-like"/>
    <property type="match status" value="1"/>
</dbReference>
<dbReference type="EMBL" id="HE580270">
    <property type="protein sequence ID" value="CCD24819.1"/>
    <property type="molecule type" value="Genomic_DNA"/>
</dbReference>
<dbReference type="PANTHER" id="PTHR11592">
    <property type="entry name" value="GLUTATHIONE PEROXIDASE"/>
    <property type="match status" value="1"/>
</dbReference>
<evidence type="ECO:0000259" key="10">
    <source>
        <dbReference type="PROSITE" id="PS51352"/>
    </source>
</evidence>
<comment type="catalytic activity">
    <reaction evidence="7">
        <text>a hydroperoxide + [thioredoxin]-dithiol = an alcohol + [thioredoxin]-disulfide + H2O</text>
        <dbReference type="Rhea" id="RHEA:62620"/>
        <dbReference type="Rhea" id="RHEA-COMP:10698"/>
        <dbReference type="Rhea" id="RHEA-COMP:10700"/>
        <dbReference type="ChEBI" id="CHEBI:15377"/>
        <dbReference type="ChEBI" id="CHEBI:29950"/>
        <dbReference type="ChEBI" id="CHEBI:30879"/>
        <dbReference type="ChEBI" id="CHEBI:35924"/>
        <dbReference type="ChEBI" id="CHEBI:50058"/>
        <dbReference type="EC" id="1.11.1.24"/>
    </reaction>
</comment>
<dbReference type="InterPro" id="IPR013766">
    <property type="entry name" value="Thioredoxin_domain"/>
</dbReference>
<dbReference type="PRINTS" id="PR01011">
    <property type="entry name" value="GLUTPROXDASE"/>
</dbReference>
<protein>
    <recommendedName>
        <fullName evidence="9">Glutathione peroxidase</fullName>
    </recommendedName>
</protein>
<dbReference type="GO" id="GO:0004602">
    <property type="term" value="F:glutathione peroxidase activity"/>
    <property type="evidence" value="ECO:0007669"/>
    <property type="project" value="EnsemblFungi"/>
</dbReference>
<sequence length="161" mass="18527">MTTFYDLTANLPNDETFHFSDLKGKVVLIVNVASKCSFTPQYKPLEHLYRKYKDKGFTILGFPCNQFAGQEPGSDADIKKFCQETFGVTFPLMKKINVNGSQTDPVYQYLKSQKPGVFGLKTIKWNFEKFLIDKSGNVYERYSSLIRPEELEKEIEKLLGQ</sequence>
<evidence type="ECO:0000256" key="9">
    <source>
        <dbReference type="RuleBase" id="RU000499"/>
    </source>
</evidence>
<feature type="domain" description="Thioredoxin" evidence="10">
    <location>
        <begin position="1"/>
        <end position="160"/>
    </location>
</feature>
<dbReference type="Proteomes" id="UP000000689">
    <property type="component" value="Chromosome 4"/>
</dbReference>
<dbReference type="GO" id="GO:0034599">
    <property type="term" value="P:cellular response to oxidative stress"/>
    <property type="evidence" value="ECO:0007669"/>
    <property type="project" value="TreeGrafter"/>
</dbReference>
<comment type="similarity">
    <text evidence="1 9">Belongs to the glutathione peroxidase family.</text>
</comment>
<organism evidence="11 12">
    <name type="scientific">Naumovozyma dairenensis (strain ATCC 10597 / BCRC 20456 / CBS 421 / NBRC 0211 / NRRL Y-12639)</name>
    <name type="common">Saccharomyces dairenensis</name>
    <dbReference type="NCBI Taxonomy" id="1071378"/>
    <lineage>
        <taxon>Eukaryota</taxon>
        <taxon>Fungi</taxon>
        <taxon>Dikarya</taxon>
        <taxon>Ascomycota</taxon>
        <taxon>Saccharomycotina</taxon>
        <taxon>Saccharomycetes</taxon>
        <taxon>Saccharomycetales</taxon>
        <taxon>Saccharomycetaceae</taxon>
        <taxon>Naumovozyma</taxon>
    </lineage>
</organism>
<dbReference type="GeneID" id="11494807"/>
<evidence type="ECO:0000313" key="11">
    <source>
        <dbReference type="EMBL" id="CCD24819.1"/>
    </source>
</evidence>
<dbReference type="InterPro" id="IPR000889">
    <property type="entry name" value="Glutathione_peroxidase"/>
</dbReference>
<evidence type="ECO:0000256" key="8">
    <source>
        <dbReference type="PIRSR" id="PIRSR000303-1"/>
    </source>
</evidence>
<keyword evidence="2 9" id="KW-0575">Peroxidase</keyword>
<dbReference type="InterPro" id="IPR029760">
    <property type="entry name" value="GPX_CS"/>
</dbReference>
<reference evidence="11 12" key="1">
    <citation type="journal article" date="2011" name="Proc. Natl. Acad. Sci. U.S.A.">
        <title>Evolutionary erosion of yeast sex chromosomes by mating-type switching accidents.</title>
        <authorList>
            <person name="Gordon J.L."/>
            <person name="Armisen D."/>
            <person name="Proux-Wera E."/>
            <person name="Oheigeartaigh S.S."/>
            <person name="Byrne K.P."/>
            <person name="Wolfe K.H."/>
        </authorList>
    </citation>
    <scope>NUCLEOTIDE SEQUENCE [LARGE SCALE GENOMIC DNA]</scope>
    <source>
        <strain evidence="12">ATCC 10597 / BCRC 20456 / CBS 421 / NBRC 0211 / NRRL Y-12639</strain>
    </source>
</reference>
<dbReference type="OrthoDB" id="446890at2759"/>
<evidence type="ECO:0000256" key="6">
    <source>
        <dbReference type="ARBA" id="ARBA00023284"/>
    </source>
</evidence>
<evidence type="ECO:0000256" key="3">
    <source>
        <dbReference type="ARBA" id="ARBA00022862"/>
    </source>
</evidence>
<dbReference type="Pfam" id="PF00255">
    <property type="entry name" value="GSHPx"/>
    <property type="match status" value="1"/>
</dbReference>
<dbReference type="GO" id="GO:0047066">
    <property type="term" value="F:phospholipid-hydroperoxide glutathione peroxidase activity"/>
    <property type="evidence" value="ECO:0007669"/>
    <property type="project" value="EnsemblFungi"/>
</dbReference>
<accession>G0WAK8</accession>
<keyword evidence="4 9" id="KW-0560">Oxidoreductase</keyword>
<dbReference type="CDD" id="cd00340">
    <property type="entry name" value="GSH_Peroxidase"/>
    <property type="match status" value="1"/>
</dbReference>
<evidence type="ECO:0000256" key="1">
    <source>
        <dbReference type="ARBA" id="ARBA00006926"/>
    </source>
</evidence>
<dbReference type="STRING" id="1071378.G0WAK8"/>
<dbReference type="AlphaFoldDB" id="G0WAK8"/>
<dbReference type="FunFam" id="3.40.30.10:FF:000010">
    <property type="entry name" value="Glutathione peroxidase"/>
    <property type="match status" value="1"/>
</dbReference>
<dbReference type="GO" id="GO:0007031">
    <property type="term" value="P:peroxisome organization"/>
    <property type="evidence" value="ECO:0007669"/>
    <property type="project" value="EnsemblFungi"/>
</dbReference>
<keyword evidence="12" id="KW-1185">Reference proteome</keyword>
<dbReference type="PROSITE" id="PS00763">
    <property type="entry name" value="GLUTATHIONE_PEROXID_2"/>
    <property type="match status" value="1"/>
</dbReference>
<name>G0WAK8_NAUDC</name>
<evidence type="ECO:0000256" key="7">
    <source>
        <dbReference type="ARBA" id="ARBA00049091"/>
    </source>
</evidence>
<dbReference type="eggNOG" id="KOG1651">
    <property type="taxonomic scope" value="Eukaryota"/>
</dbReference>
<keyword evidence="3" id="KW-0049">Antioxidant</keyword>